<dbReference type="Proteomes" id="UP000239757">
    <property type="component" value="Unassembled WGS sequence"/>
</dbReference>
<dbReference type="EMBL" id="KZ663705">
    <property type="protein sequence ID" value="PPS10582.1"/>
    <property type="molecule type" value="Genomic_DNA"/>
</dbReference>
<accession>A0A2P5Y4R4</accession>
<reference evidence="1 2" key="1">
    <citation type="submission" date="2015-01" db="EMBL/GenBank/DDBJ databases">
        <title>Genome of allotetraploid Gossypium barbadense reveals genomic plasticity and fiber elongation in cotton evolution.</title>
        <authorList>
            <person name="Chen X."/>
            <person name="Liu X."/>
            <person name="Zhao B."/>
            <person name="Zheng H."/>
            <person name="Hu Y."/>
            <person name="Lu G."/>
            <person name="Yang C."/>
            <person name="Chen J."/>
            <person name="Shan C."/>
            <person name="Zhang L."/>
            <person name="Zhou Y."/>
            <person name="Wang L."/>
            <person name="Guo W."/>
            <person name="Bai Y."/>
            <person name="Ruan J."/>
            <person name="Shangguan X."/>
            <person name="Mao Y."/>
            <person name="Jiang J."/>
            <person name="Zhu Y."/>
            <person name="Lei J."/>
            <person name="Kang H."/>
            <person name="Chen S."/>
            <person name="He X."/>
            <person name="Wang R."/>
            <person name="Wang Y."/>
            <person name="Chen J."/>
            <person name="Wang L."/>
            <person name="Yu S."/>
            <person name="Wang B."/>
            <person name="Wei J."/>
            <person name="Song S."/>
            <person name="Lu X."/>
            <person name="Gao Z."/>
            <person name="Gu W."/>
            <person name="Deng X."/>
            <person name="Ma D."/>
            <person name="Wang S."/>
            <person name="Liang W."/>
            <person name="Fang L."/>
            <person name="Cai C."/>
            <person name="Zhu X."/>
            <person name="Zhou B."/>
            <person name="Zhang Y."/>
            <person name="Chen Z."/>
            <person name="Xu S."/>
            <person name="Zhu R."/>
            <person name="Wang S."/>
            <person name="Zhang T."/>
            <person name="Zhao G."/>
        </authorList>
    </citation>
    <scope>NUCLEOTIDE SEQUENCE [LARGE SCALE GENOMIC DNA]</scope>
    <source>
        <strain evidence="2">cv. Xinhai21</strain>
        <tissue evidence="1">Leaf</tissue>
    </source>
</reference>
<dbReference type="AlphaFoldDB" id="A0A2P5Y4R4"/>
<name>A0A2P5Y4R4_GOSBA</name>
<proteinExistence type="predicted"/>
<organism evidence="1 2">
    <name type="scientific">Gossypium barbadense</name>
    <name type="common">Sea Island cotton</name>
    <name type="synonym">Hibiscus barbadensis</name>
    <dbReference type="NCBI Taxonomy" id="3634"/>
    <lineage>
        <taxon>Eukaryota</taxon>
        <taxon>Viridiplantae</taxon>
        <taxon>Streptophyta</taxon>
        <taxon>Embryophyta</taxon>
        <taxon>Tracheophyta</taxon>
        <taxon>Spermatophyta</taxon>
        <taxon>Magnoliopsida</taxon>
        <taxon>eudicotyledons</taxon>
        <taxon>Gunneridae</taxon>
        <taxon>Pentapetalae</taxon>
        <taxon>rosids</taxon>
        <taxon>malvids</taxon>
        <taxon>Malvales</taxon>
        <taxon>Malvaceae</taxon>
        <taxon>Malvoideae</taxon>
        <taxon>Gossypium</taxon>
    </lineage>
</organism>
<evidence type="ECO:0000313" key="2">
    <source>
        <dbReference type="Proteomes" id="UP000239757"/>
    </source>
</evidence>
<gene>
    <name evidence="1" type="ORF">GOBAR_AA10030</name>
</gene>
<protein>
    <submittedName>
        <fullName evidence="1">Uncharacterized protein</fullName>
    </submittedName>
</protein>
<sequence length="100" mass="11558">MERSSDFELKERDEANMVEAYHSSYLLPQQWNDGHSRPLPFDLLVDHPEEGNYGSSQEEGNTRPIMQQFQELLAQNSVAHLKAIPFLSLRDTINEDIKRG</sequence>
<evidence type="ECO:0000313" key="1">
    <source>
        <dbReference type="EMBL" id="PPS10582.1"/>
    </source>
</evidence>